<proteinExistence type="predicted"/>
<feature type="region of interest" description="Disordered" evidence="1">
    <location>
        <begin position="191"/>
        <end position="244"/>
    </location>
</feature>
<dbReference type="AlphaFoldDB" id="A0A6C0F515"/>
<sequence length="244" mass="28140">MTRYRYSRRRPRTKRVNRSRRRQQKRRSTKRYSTTRKKQRRYKHTGGAGGNDNPNYALIVLIPEPTGFLSRIRSGRPVFMKIRLNNLYISDKNVGMFTKLTGGELEDTLLADETAGLGWGALIIMKTERINNYVSAQKTTHPYQLFMQSIGEEKHASCRTVFDKYMGFYGDPHLAEALPLRHIEGEEFDKLKRNIKEPPDNTSQPATPQRRRSKRPCVVVPKGYSADEVFPGNPYGSGTPPYKK</sequence>
<accession>A0A6C0F515</accession>
<evidence type="ECO:0000313" key="2">
    <source>
        <dbReference type="EMBL" id="QHT36796.1"/>
    </source>
</evidence>
<organism evidence="2">
    <name type="scientific">viral metagenome</name>
    <dbReference type="NCBI Taxonomy" id="1070528"/>
    <lineage>
        <taxon>unclassified sequences</taxon>
        <taxon>metagenomes</taxon>
        <taxon>organismal metagenomes</taxon>
    </lineage>
</organism>
<dbReference type="EMBL" id="MN738786">
    <property type="protein sequence ID" value="QHT36796.1"/>
    <property type="molecule type" value="Genomic_DNA"/>
</dbReference>
<evidence type="ECO:0000256" key="1">
    <source>
        <dbReference type="SAM" id="MobiDB-lite"/>
    </source>
</evidence>
<name>A0A6C0F515_9ZZZZ</name>
<reference evidence="2" key="1">
    <citation type="journal article" date="2020" name="Nature">
        <title>Giant virus diversity and host interactions through global metagenomics.</title>
        <authorList>
            <person name="Schulz F."/>
            <person name="Roux S."/>
            <person name="Paez-Espino D."/>
            <person name="Jungbluth S."/>
            <person name="Walsh D.A."/>
            <person name="Denef V.J."/>
            <person name="McMahon K.D."/>
            <person name="Konstantinidis K.T."/>
            <person name="Eloe-Fadrosh E.A."/>
            <person name="Kyrpides N.C."/>
            <person name="Woyke T."/>
        </authorList>
    </citation>
    <scope>NUCLEOTIDE SEQUENCE</scope>
    <source>
        <strain evidence="2">GVMAG-S-ERX555967-130</strain>
    </source>
</reference>
<feature type="compositionally biased region" description="Basic residues" evidence="1">
    <location>
        <begin position="1"/>
        <end position="44"/>
    </location>
</feature>
<feature type="region of interest" description="Disordered" evidence="1">
    <location>
        <begin position="1"/>
        <end position="50"/>
    </location>
</feature>
<protein>
    <submittedName>
        <fullName evidence="2">Uncharacterized protein</fullName>
    </submittedName>
</protein>